<evidence type="ECO:0000313" key="2">
    <source>
        <dbReference type="Proteomes" id="UP000199473"/>
    </source>
</evidence>
<reference evidence="1 2" key="1">
    <citation type="submission" date="2016-10" db="EMBL/GenBank/DDBJ databases">
        <authorList>
            <person name="de Groot N.N."/>
        </authorList>
    </citation>
    <scope>NUCLEOTIDE SEQUENCE [LARGE SCALE GENOMIC DNA]</scope>
    <source>
        <strain evidence="1 2">DSM 19981</strain>
    </source>
</reference>
<organism evidence="1 2">
    <name type="scientific">Falsiroseomonas stagni DSM 19981</name>
    <dbReference type="NCBI Taxonomy" id="1123062"/>
    <lineage>
        <taxon>Bacteria</taxon>
        <taxon>Pseudomonadati</taxon>
        <taxon>Pseudomonadota</taxon>
        <taxon>Alphaproteobacteria</taxon>
        <taxon>Acetobacterales</taxon>
        <taxon>Roseomonadaceae</taxon>
        <taxon>Falsiroseomonas</taxon>
    </lineage>
</organism>
<dbReference type="EMBL" id="FOSQ01000003">
    <property type="protein sequence ID" value="SFK53309.1"/>
    <property type="molecule type" value="Genomic_DNA"/>
</dbReference>
<dbReference type="OrthoDB" id="7273488at2"/>
<dbReference type="AlphaFoldDB" id="A0A1I4AC23"/>
<accession>A0A1I4AC23</accession>
<dbReference type="RefSeq" id="WP_092959513.1">
    <property type="nucleotide sequence ID" value="NZ_FOSQ01000003.1"/>
</dbReference>
<evidence type="ECO:0000313" key="1">
    <source>
        <dbReference type="EMBL" id="SFK53309.1"/>
    </source>
</evidence>
<protein>
    <submittedName>
        <fullName evidence="1">Uncharacterized protein</fullName>
    </submittedName>
</protein>
<proteinExistence type="predicted"/>
<sequence length="78" mass="8468">MSGRAHSKASAARGATGQFTVTLFKPGPGRGVLEHWAYSDRAHALDEIGWIVERVPPGTELLLRDPEGNDLLRMARTA</sequence>
<name>A0A1I4AC23_9PROT</name>
<dbReference type="Proteomes" id="UP000199473">
    <property type="component" value="Unassembled WGS sequence"/>
</dbReference>
<gene>
    <name evidence="1" type="ORF">SAMN02745775_103274</name>
</gene>
<keyword evidence="2" id="KW-1185">Reference proteome</keyword>
<dbReference type="STRING" id="1123062.SAMN02745775_103274"/>